<evidence type="ECO:0008006" key="3">
    <source>
        <dbReference type="Google" id="ProtNLM"/>
    </source>
</evidence>
<dbReference type="EMBL" id="WTVP01000021">
    <property type="protein sequence ID" value="NMG15740.1"/>
    <property type="molecule type" value="Genomic_DNA"/>
</dbReference>
<evidence type="ECO:0000313" key="2">
    <source>
        <dbReference type="Proteomes" id="UP000633943"/>
    </source>
</evidence>
<accession>A0ABX1NW25</accession>
<comment type="caution">
    <text evidence="1">The sequence shown here is derived from an EMBL/GenBank/DDBJ whole genome shotgun (WGS) entry which is preliminary data.</text>
</comment>
<dbReference type="Proteomes" id="UP000633943">
    <property type="component" value="Unassembled WGS sequence"/>
</dbReference>
<reference evidence="1 2" key="1">
    <citation type="submission" date="2019-12" db="EMBL/GenBank/DDBJ databases">
        <title>Comparative genomics gives insights into the taxonomy of the Azoarcus-Aromatoleum group and reveals separate origins of nif in the plant-associated Azoarcus and non-plant-associated Aromatoleum sub-groups.</title>
        <authorList>
            <person name="Lafos M."/>
            <person name="Maluk M."/>
            <person name="Batista M."/>
            <person name="Junghare M."/>
            <person name="Carmona M."/>
            <person name="Faoro H."/>
            <person name="Cruz L.M."/>
            <person name="Battistoni F."/>
            <person name="De Souza E."/>
            <person name="Pedrosa F."/>
            <person name="Chen W.-M."/>
            <person name="Poole P.S."/>
            <person name="Dixon R.A."/>
            <person name="James E.K."/>
        </authorList>
    </citation>
    <scope>NUCLEOTIDE SEQUENCE [LARGE SCALE GENOMIC DNA]</scope>
    <source>
        <strain evidence="1 2">PbN1</strain>
    </source>
</reference>
<evidence type="ECO:0000313" key="1">
    <source>
        <dbReference type="EMBL" id="NMG15740.1"/>
    </source>
</evidence>
<name>A0ABX1NW25_9RHOO</name>
<sequence length="57" mass="6155">MKEDNGVAWRQPPTQIPAFGSLKPLIGLEVSPQGGSQSQLEFCVAISDILKADRSRS</sequence>
<organism evidence="1 2">
    <name type="scientific">Aromatoleum bremense</name>
    <dbReference type="NCBI Taxonomy" id="76115"/>
    <lineage>
        <taxon>Bacteria</taxon>
        <taxon>Pseudomonadati</taxon>
        <taxon>Pseudomonadota</taxon>
        <taxon>Betaproteobacteria</taxon>
        <taxon>Rhodocyclales</taxon>
        <taxon>Rhodocyclaceae</taxon>
        <taxon>Aromatoleum</taxon>
    </lineage>
</organism>
<protein>
    <recommendedName>
        <fullName evidence="3">Transposase</fullName>
    </recommendedName>
</protein>
<keyword evidence="2" id="KW-1185">Reference proteome</keyword>
<dbReference type="RefSeq" id="WP_169202376.1">
    <property type="nucleotide sequence ID" value="NZ_CP059467.1"/>
</dbReference>
<proteinExistence type="predicted"/>
<gene>
    <name evidence="1" type="ORF">GPA24_09310</name>
</gene>